<gene>
    <name evidence="1" type="ORF">CCMSSC00406_0009365</name>
</gene>
<comment type="caution">
    <text evidence="1">The sequence shown here is derived from an EMBL/GenBank/DDBJ whole genome shotgun (WGS) entry which is preliminary data.</text>
</comment>
<protein>
    <submittedName>
        <fullName evidence="1">Uncharacterized protein</fullName>
    </submittedName>
</protein>
<dbReference type="EMBL" id="WQMT02000006">
    <property type="protein sequence ID" value="KAG9221542.1"/>
    <property type="molecule type" value="Genomic_DNA"/>
</dbReference>
<reference evidence="1 2" key="1">
    <citation type="journal article" date="2021" name="Appl. Environ. Microbiol.">
        <title>Genetic linkage and physical mapping for an oyster mushroom Pleurotus cornucopiae and QTL analysis for the trait cap color.</title>
        <authorList>
            <person name="Zhang Y."/>
            <person name="Gao W."/>
            <person name="Sonnenberg A."/>
            <person name="Chen Q."/>
            <person name="Zhang J."/>
            <person name="Huang C."/>
        </authorList>
    </citation>
    <scope>NUCLEOTIDE SEQUENCE [LARGE SCALE GENOMIC DNA]</scope>
    <source>
        <strain evidence="1">CCMSSC00406</strain>
    </source>
</reference>
<evidence type="ECO:0000313" key="1">
    <source>
        <dbReference type="EMBL" id="KAG9221542.1"/>
    </source>
</evidence>
<keyword evidence="2" id="KW-1185">Reference proteome</keyword>
<dbReference type="Proteomes" id="UP000824881">
    <property type="component" value="Unassembled WGS sequence"/>
</dbReference>
<accession>A0ACB7ITG0</accession>
<proteinExistence type="predicted"/>
<evidence type="ECO:0000313" key="2">
    <source>
        <dbReference type="Proteomes" id="UP000824881"/>
    </source>
</evidence>
<sequence length="936" mass="105925">MAIHFYKESPSPPGEQLARLRPGLLLVRAEIPFVVWGEDALSIVHRVPTALFDQHLLVQDDCVEDAVDIICNELQYSPADPSSDDRWRDHAINNPARPFAFGGTSTTLLQHNDPKLTCKTLEPDRILVHAASTFKFPLDDLSRSCLNPTPPSPESAKIRFPTVPAFYDTLIDTLFEPPLGYVHLRLNLHLNSHISYLNLYNLSDEGVTAASASPGELGIIPSCLKVLDQVKDENKVFLARRFLQIPFDREITSLERLLIRQAQLKEKGVPYTIPPLPYHPHARSKGRISPTPTLKLLEFCDAVRAKENWVHKVSKLGEKWAQEANLNDIPASEGVDISERVRNTLWELRAEAERIRKIDHEINLHSTRLPKRPIDLEQITRESDASLAFVAESQFGIRPPKLRDLAGIYVSDGLVPPCLHRELVTELDALANLEPKDFHPGTVGKVQDLMHPSLCPYIVDFSPVIPGVTPHTETYSTMICTEDISIPHESIYAWIPSIFTVSEGGNDVSIDSYINGLGPRDQFPTLYRLLEKVFLFILPHFERTLEAELESSKTNSIERWEQRTSKRAGTSLDDWKLLLEHQAKEKAEFLAEEEARNEDIDAQIKNEWDNRQASNRGQDEAAPPSPFAGMTLKVIVKAANYVLQPGQDYQGTWHLEGMPHERIVASAIYYYDNNEWICDQGLGFRRVRRPEEDFPIFMEHNADVKVPFLVHLQTTHIFEPQDFYVRQLFPKKEEDLDSQPEVNYDAPAIRDYPSDSDYDRSHVSLGTITTTYSEGSPPPTGHGTGRIVSFPNWIQHKVMGIRHAEVFESANSPSAVRKILCFFLVDDAEAEDGRMNYPGVSYLNLPDAPVLSTADVPWQARPTNIPTLRILLPKACKQVIGKTLPPELVELIVGEDVYGISREQAEMHRRDFMADRKAKVADENDIFDGEYSLCEH</sequence>
<organism evidence="1 2">
    <name type="scientific">Pleurotus cornucopiae</name>
    <name type="common">Cornucopia mushroom</name>
    <dbReference type="NCBI Taxonomy" id="5321"/>
    <lineage>
        <taxon>Eukaryota</taxon>
        <taxon>Fungi</taxon>
        <taxon>Dikarya</taxon>
        <taxon>Basidiomycota</taxon>
        <taxon>Agaricomycotina</taxon>
        <taxon>Agaricomycetes</taxon>
        <taxon>Agaricomycetidae</taxon>
        <taxon>Agaricales</taxon>
        <taxon>Pleurotineae</taxon>
        <taxon>Pleurotaceae</taxon>
        <taxon>Pleurotus</taxon>
    </lineage>
</organism>
<name>A0ACB7ITG0_PLECO</name>